<organism evidence="10 11">
    <name type="scientific">Aquilegia coerulea</name>
    <name type="common">Rocky mountain columbine</name>
    <dbReference type="NCBI Taxonomy" id="218851"/>
    <lineage>
        <taxon>Eukaryota</taxon>
        <taxon>Viridiplantae</taxon>
        <taxon>Streptophyta</taxon>
        <taxon>Embryophyta</taxon>
        <taxon>Tracheophyta</taxon>
        <taxon>Spermatophyta</taxon>
        <taxon>Magnoliopsida</taxon>
        <taxon>Ranunculales</taxon>
        <taxon>Ranunculaceae</taxon>
        <taxon>Thalictroideae</taxon>
        <taxon>Aquilegia</taxon>
    </lineage>
</organism>
<name>A0A2G5DY31_AQUCA</name>
<evidence type="ECO:0000256" key="1">
    <source>
        <dbReference type="ARBA" id="ARBA00004477"/>
    </source>
</evidence>
<feature type="transmembrane region" description="Helical" evidence="9">
    <location>
        <begin position="211"/>
        <end position="233"/>
    </location>
</feature>
<dbReference type="AlphaFoldDB" id="A0A2G5DY31"/>
<evidence type="ECO:0000313" key="11">
    <source>
        <dbReference type="Proteomes" id="UP000230069"/>
    </source>
</evidence>
<dbReference type="Pfam" id="PF03547">
    <property type="entry name" value="Mem_trans"/>
    <property type="match status" value="1"/>
</dbReference>
<sequence>MAISIIYLWTYVYHILRVYSTEEEKEVEVDVSINETKYSAESSKRFPDNIKEALLQSKTFSTSEEFQYQVALPGGRSEEHIQLSQFVKFKQHLMMLEEKLNLKKLFAPSTIGAIVGFVVGAVSQIRDLLIGEGAHLRAIQDSASLLSDAAIPVTTLIMGANLVKGLKGPRIQKSLVIGIIVVRYVLLPMSGILIVKAAIRFGLIHSDPLYQFVLLLQYAVPPAMAIGTMTQLFGKGESECSVIMLWTYALASVALTLWSTLFMWLVS</sequence>
<accession>A0A2G5DY31</accession>
<evidence type="ECO:0000313" key="10">
    <source>
        <dbReference type="EMBL" id="PIA48418.1"/>
    </source>
</evidence>
<dbReference type="GO" id="GO:0009734">
    <property type="term" value="P:auxin-activated signaling pathway"/>
    <property type="evidence" value="ECO:0007669"/>
    <property type="project" value="UniProtKB-KW"/>
</dbReference>
<feature type="transmembrane region" description="Helical" evidence="9">
    <location>
        <begin position="245"/>
        <end position="266"/>
    </location>
</feature>
<dbReference type="PANTHER" id="PTHR31651:SF40">
    <property type="entry name" value="SYMPORTER, PUTATIVE-RELATED"/>
    <property type="match status" value="1"/>
</dbReference>
<gene>
    <name evidence="10" type="ORF">AQUCO_01400786v1</name>
</gene>
<evidence type="ECO:0000256" key="2">
    <source>
        <dbReference type="ARBA" id="ARBA00022448"/>
    </source>
</evidence>
<evidence type="ECO:0000256" key="7">
    <source>
        <dbReference type="ARBA" id="ARBA00025100"/>
    </source>
</evidence>
<evidence type="ECO:0000256" key="3">
    <source>
        <dbReference type="ARBA" id="ARBA00022692"/>
    </source>
</evidence>
<proteinExistence type="inferred from homology"/>
<comment type="subcellular location">
    <subcellularLocation>
        <location evidence="1">Endoplasmic reticulum membrane</location>
        <topology evidence="1">Multi-pass membrane protein</topology>
    </subcellularLocation>
</comment>
<evidence type="ECO:0000256" key="5">
    <source>
        <dbReference type="ARBA" id="ARBA00023136"/>
    </source>
</evidence>
<evidence type="ECO:0000256" key="6">
    <source>
        <dbReference type="ARBA" id="ARBA00023294"/>
    </source>
</evidence>
<dbReference type="OrthoDB" id="191139at2759"/>
<comment type="function">
    <text evidence="7">Involved in cellular auxin homeostasis by regulating auxin metabolism. Regulates intracellular auxin accumulation at the endoplasmic reticulum and thus auxin availability for nuclear auxin signaling.</text>
</comment>
<dbReference type="PANTHER" id="PTHR31651">
    <property type="match status" value="1"/>
</dbReference>
<dbReference type="GO" id="GO:0005789">
    <property type="term" value="C:endoplasmic reticulum membrane"/>
    <property type="evidence" value="ECO:0007669"/>
    <property type="project" value="UniProtKB-SubCell"/>
</dbReference>
<keyword evidence="4 9" id="KW-1133">Transmembrane helix</keyword>
<dbReference type="InterPro" id="IPR004776">
    <property type="entry name" value="Mem_transp_PIN-like"/>
</dbReference>
<dbReference type="EMBL" id="KZ305031">
    <property type="protein sequence ID" value="PIA48418.1"/>
    <property type="molecule type" value="Genomic_DNA"/>
</dbReference>
<keyword evidence="6" id="KW-0927">Auxin signaling pathway</keyword>
<reference evidence="10 11" key="1">
    <citation type="submission" date="2017-09" db="EMBL/GenBank/DDBJ databases">
        <title>WGS assembly of Aquilegia coerulea Goldsmith.</title>
        <authorList>
            <person name="Hodges S."/>
            <person name="Kramer E."/>
            <person name="Nordborg M."/>
            <person name="Tomkins J."/>
            <person name="Borevitz J."/>
            <person name="Derieg N."/>
            <person name="Yan J."/>
            <person name="Mihaltcheva S."/>
            <person name="Hayes R.D."/>
            <person name="Rokhsar D."/>
        </authorList>
    </citation>
    <scope>NUCLEOTIDE SEQUENCE [LARGE SCALE GENOMIC DNA]</scope>
    <source>
        <strain evidence="11">cv. Goldsmith</strain>
    </source>
</reference>
<evidence type="ECO:0008006" key="12">
    <source>
        <dbReference type="Google" id="ProtNLM"/>
    </source>
</evidence>
<evidence type="ECO:0000256" key="4">
    <source>
        <dbReference type="ARBA" id="ARBA00022989"/>
    </source>
</evidence>
<evidence type="ECO:0000256" key="9">
    <source>
        <dbReference type="SAM" id="Phobius"/>
    </source>
</evidence>
<dbReference type="InterPro" id="IPR045033">
    <property type="entry name" value="PILS1/3/4/5/7"/>
</dbReference>
<feature type="transmembrane region" description="Helical" evidence="9">
    <location>
        <begin position="145"/>
        <end position="163"/>
    </location>
</feature>
<keyword evidence="11" id="KW-1185">Reference proteome</keyword>
<keyword evidence="2" id="KW-0813">Transport</keyword>
<keyword evidence="3 9" id="KW-0812">Transmembrane</keyword>
<feature type="transmembrane region" description="Helical" evidence="9">
    <location>
        <begin position="175"/>
        <end position="199"/>
    </location>
</feature>
<protein>
    <recommendedName>
        <fullName evidence="12">Auxin efflux carrier component</fullName>
    </recommendedName>
</protein>
<keyword evidence="5 9" id="KW-0472">Membrane</keyword>
<dbReference type="GO" id="GO:0080162">
    <property type="term" value="P:endoplasmic reticulum to cytosol auxin transport"/>
    <property type="evidence" value="ECO:0007669"/>
    <property type="project" value="InterPro"/>
</dbReference>
<feature type="transmembrane region" description="Helical" evidence="9">
    <location>
        <begin position="105"/>
        <end position="125"/>
    </location>
</feature>
<comment type="similarity">
    <text evidence="8">Belongs to the auxin efflux carrier (TC 2.A.69.2) family.</text>
</comment>
<dbReference type="Proteomes" id="UP000230069">
    <property type="component" value="Unassembled WGS sequence"/>
</dbReference>
<evidence type="ECO:0000256" key="8">
    <source>
        <dbReference type="ARBA" id="ARBA00025752"/>
    </source>
</evidence>